<dbReference type="Gene3D" id="6.20.330.10">
    <property type="match status" value="1"/>
</dbReference>
<dbReference type="Pfam" id="PF01343">
    <property type="entry name" value="Peptidase_S49"/>
    <property type="match status" value="1"/>
</dbReference>
<dbReference type="PRINTS" id="PR00127">
    <property type="entry name" value="CLPPROTEASEP"/>
</dbReference>
<dbReference type="PANTHER" id="PTHR42987:SF8">
    <property type="entry name" value="PROTEINASE"/>
    <property type="match status" value="1"/>
</dbReference>
<comment type="caution">
    <text evidence="7">The sequence shown here is derived from an EMBL/GenBank/DDBJ whole genome shotgun (WGS) entry which is preliminary data.</text>
</comment>
<dbReference type="Gene3D" id="3.90.226.10">
    <property type="entry name" value="2-enoyl-CoA Hydratase, Chain A, domain 1"/>
    <property type="match status" value="1"/>
</dbReference>
<evidence type="ECO:0000256" key="3">
    <source>
        <dbReference type="ARBA" id="ARBA00022801"/>
    </source>
</evidence>
<evidence type="ECO:0000259" key="6">
    <source>
        <dbReference type="Pfam" id="PF01343"/>
    </source>
</evidence>
<feature type="transmembrane region" description="Helical" evidence="5">
    <location>
        <begin position="42"/>
        <end position="60"/>
    </location>
</feature>
<proteinExistence type="inferred from homology"/>
<dbReference type="Proteomes" id="UP000254771">
    <property type="component" value="Unassembled WGS sequence"/>
</dbReference>
<dbReference type="EMBL" id="QFXE01000010">
    <property type="protein sequence ID" value="RDH86274.1"/>
    <property type="molecule type" value="Genomic_DNA"/>
</dbReference>
<dbReference type="PANTHER" id="PTHR42987">
    <property type="entry name" value="PEPTIDASE S49"/>
    <property type="match status" value="1"/>
</dbReference>
<keyword evidence="5" id="KW-0812">Transmembrane</keyword>
<feature type="domain" description="Peptidase S49" evidence="6">
    <location>
        <begin position="139"/>
        <end position="283"/>
    </location>
</feature>
<dbReference type="GO" id="GO:0006508">
    <property type="term" value="P:proteolysis"/>
    <property type="evidence" value="ECO:0007669"/>
    <property type="project" value="UniProtKB-KW"/>
</dbReference>
<keyword evidence="2" id="KW-0645">Protease</keyword>
<organism evidence="7 8">
    <name type="scientific">endosymbiont of Escarpia spicata</name>
    <dbReference type="NCBI Taxonomy" id="2200908"/>
    <lineage>
        <taxon>Bacteria</taxon>
        <taxon>Pseudomonadati</taxon>
        <taxon>Pseudomonadota</taxon>
        <taxon>Gammaproteobacteria</taxon>
        <taxon>sulfur-oxidizing symbionts</taxon>
    </lineage>
</organism>
<comment type="similarity">
    <text evidence="1">Belongs to the peptidase S49 family.</text>
</comment>
<reference evidence="7 8" key="1">
    <citation type="journal article" date="2018" name="ISME J.">
        <title>Endosymbiont genomes yield clues of tubeworm success.</title>
        <authorList>
            <person name="Li Y."/>
            <person name="Liles M.R."/>
            <person name="Halanych K.M."/>
        </authorList>
    </citation>
    <scope>NUCLEOTIDE SEQUENCE [LARGE SCALE GENOMIC DNA]</scope>
    <source>
        <strain evidence="7">A1462</strain>
    </source>
</reference>
<evidence type="ECO:0000256" key="5">
    <source>
        <dbReference type="SAM" id="Phobius"/>
    </source>
</evidence>
<evidence type="ECO:0000256" key="1">
    <source>
        <dbReference type="ARBA" id="ARBA00008683"/>
    </source>
</evidence>
<dbReference type="GO" id="GO:0004176">
    <property type="term" value="F:ATP-dependent peptidase activity"/>
    <property type="evidence" value="ECO:0007669"/>
    <property type="project" value="InterPro"/>
</dbReference>
<dbReference type="GO" id="GO:0004252">
    <property type="term" value="F:serine-type endopeptidase activity"/>
    <property type="evidence" value="ECO:0007669"/>
    <property type="project" value="InterPro"/>
</dbReference>
<keyword evidence="4" id="KW-0720">Serine protease</keyword>
<evidence type="ECO:0000256" key="4">
    <source>
        <dbReference type="ARBA" id="ARBA00022825"/>
    </source>
</evidence>
<keyword evidence="3" id="KW-0378">Hydrolase</keyword>
<evidence type="ECO:0000313" key="7">
    <source>
        <dbReference type="EMBL" id="RDH86274.1"/>
    </source>
</evidence>
<name>A0A370DPG9_9GAMM</name>
<sequence length="328" mass="36392">MSDINNGKPRSQSIPSDWERELVDKVVLGSIAESRRTRRWGIFFKSLTFLYLFVLLALWWNDDLGKGVSTATEYTALVEVNGVIAPDTKASADKVVTGLRNAFEDEKTKGIILRMNTPGGSPVQSRYIYEEITRLRKENPKIKVYAVIVDICASGGYYIAAAADEIYADKGSLVGSIGVLMNGFGFVDVMQGLGIERRLMTAGENKGIMDPFSPVGDPDKAHIQRLLDQLHVQFINSVREGRGERLKVTEYPEIFSGLFWSGEEALKMGLVDDFGSSSYVAREIIGAEEIVDFTLEEDVWDRFAERLGAGAAETLARITGFTNNLQLR</sequence>
<evidence type="ECO:0000313" key="8">
    <source>
        <dbReference type="Proteomes" id="UP000254771"/>
    </source>
</evidence>
<dbReference type="InterPro" id="IPR047272">
    <property type="entry name" value="S49_SppA_C"/>
</dbReference>
<evidence type="ECO:0000256" key="2">
    <source>
        <dbReference type="ARBA" id="ARBA00022670"/>
    </source>
</evidence>
<keyword evidence="8" id="KW-1185">Reference proteome</keyword>
<protein>
    <submittedName>
        <fullName evidence="7">S49 family peptidase</fullName>
    </submittedName>
</protein>
<dbReference type="InterPro" id="IPR029045">
    <property type="entry name" value="ClpP/crotonase-like_dom_sf"/>
</dbReference>
<dbReference type="InterPro" id="IPR001907">
    <property type="entry name" value="ClpP"/>
</dbReference>
<dbReference type="AlphaFoldDB" id="A0A370DPG9"/>
<dbReference type="CDD" id="cd07023">
    <property type="entry name" value="S49_Sppa_N_C"/>
    <property type="match status" value="1"/>
</dbReference>
<dbReference type="InterPro" id="IPR002142">
    <property type="entry name" value="Peptidase_S49"/>
</dbReference>
<keyword evidence="5" id="KW-1133">Transmembrane helix</keyword>
<gene>
    <name evidence="7" type="ORF">DIZ78_08870</name>
</gene>
<accession>A0A370DPG9</accession>
<keyword evidence="5" id="KW-0472">Membrane</keyword>
<dbReference type="SUPFAM" id="SSF52096">
    <property type="entry name" value="ClpP/crotonase"/>
    <property type="match status" value="1"/>
</dbReference>